<reference evidence="1" key="1">
    <citation type="journal article" date="2023" name="Mol. Phylogenet. Evol.">
        <title>Genome-scale phylogeny and comparative genomics of the fungal order Sordariales.</title>
        <authorList>
            <person name="Hensen N."/>
            <person name="Bonometti L."/>
            <person name="Westerberg I."/>
            <person name="Brannstrom I.O."/>
            <person name="Guillou S."/>
            <person name="Cros-Aarteil S."/>
            <person name="Calhoun S."/>
            <person name="Haridas S."/>
            <person name="Kuo A."/>
            <person name="Mondo S."/>
            <person name="Pangilinan J."/>
            <person name="Riley R."/>
            <person name="LaButti K."/>
            <person name="Andreopoulos B."/>
            <person name="Lipzen A."/>
            <person name="Chen C."/>
            <person name="Yan M."/>
            <person name="Daum C."/>
            <person name="Ng V."/>
            <person name="Clum A."/>
            <person name="Steindorff A."/>
            <person name="Ohm R.A."/>
            <person name="Martin F."/>
            <person name="Silar P."/>
            <person name="Natvig D.O."/>
            <person name="Lalanne C."/>
            <person name="Gautier V."/>
            <person name="Ament-Velasquez S.L."/>
            <person name="Kruys A."/>
            <person name="Hutchinson M.I."/>
            <person name="Powell A.J."/>
            <person name="Barry K."/>
            <person name="Miller A.N."/>
            <person name="Grigoriev I.V."/>
            <person name="Debuchy R."/>
            <person name="Gladieux P."/>
            <person name="Hiltunen Thoren M."/>
            <person name="Johannesson H."/>
        </authorList>
    </citation>
    <scope>NUCLEOTIDE SEQUENCE</scope>
    <source>
        <strain evidence="1">PSN293</strain>
    </source>
</reference>
<accession>A0AAN6YKB2</accession>
<organism evidence="1 2">
    <name type="scientific">Rhypophila decipiens</name>
    <dbReference type="NCBI Taxonomy" id="261697"/>
    <lineage>
        <taxon>Eukaryota</taxon>
        <taxon>Fungi</taxon>
        <taxon>Dikarya</taxon>
        <taxon>Ascomycota</taxon>
        <taxon>Pezizomycotina</taxon>
        <taxon>Sordariomycetes</taxon>
        <taxon>Sordariomycetidae</taxon>
        <taxon>Sordariales</taxon>
        <taxon>Naviculisporaceae</taxon>
        <taxon>Rhypophila</taxon>
    </lineage>
</organism>
<dbReference type="EMBL" id="MU858045">
    <property type="protein sequence ID" value="KAK4220316.1"/>
    <property type="molecule type" value="Genomic_DNA"/>
</dbReference>
<reference evidence="1" key="2">
    <citation type="submission" date="2023-05" db="EMBL/GenBank/DDBJ databases">
        <authorList>
            <consortium name="Lawrence Berkeley National Laboratory"/>
            <person name="Steindorff A."/>
            <person name="Hensen N."/>
            <person name="Bonometti L."/>
            <person name="Westerberg I."/>
            <person name="Brannstrom I.O."/>
            <person name="Guillou S."/>
            <person name="Cros-Aarteil S."/>
            <person name="Calhoun S."/>
            <person name="Haridas S."/>
            <person name="Kuo A."/>
            <person name="Mondo S."/>
            <person name="Pangilinan J."/>
            <person name="Riley R."/>
            <person name="Labutti K."/>
            <person name="Andreopoulos B."/>
            <person name="Lipzen A."/>
            <person name="Chen C."/>
            <person name="Yanf M."/>
            <person name="Daum C."/>
            <person name="Ng V."/>
            <person name="Clum A."/>
            <person name="Ohm R."/>
            <person name="Martin F."/>
            <person name="Silar P."/>
            <person name="Natvig D."/>
            <person name="Lalanne C."/>
            <person name="Gautier V."/>
            <person name="Ament-Velasquez S.L."/>
            <person name="Kruys A."/>
            <person name="Hutchinson M.I."/>
            <person name="Powell A.J."/>
            <person name="Barry K."/>
            <person name="Miller A.N."/>
            <person name="Grigoriev I.V."/>
            <person name="Debuchy R."/>
            <person name="Gladieux P."/>
            <person name="Thoren M.H."/>
            <person name="Johannesson H."/>
        </authorList>
    </citation>
    <scope>NUCLEOTIDE SEQUENCE</scope>
    <source>
        <strain evidence="1">PSN293</strain>
    </source>
</reference>
<keyword evidence="2" id="KW-1185">Reference proteome</keyword>
<name>A0AAN6YKB2_9PEZI</name>
<sequence length="518" mass="57762">MALVNPTISILGQDPGHRRRCNINANAFQQDAVVTFQGWQYAVFYSYMCKDHHDEPLYIHLARRKLPHASKESQASAWEVVVFDDYPQTTDDGHNTVQIGICPGDGTIHLAYDHHCDVLRYRQSVPNLALTPDDFQWRPSLFSPALSHLPGLPTTHAPFKDVTYPRFGFLGSSNMFLSFRDGKAGLGNDHLYMYQAADGEAGRYAYMGQHLTGIQSNPYVNGITYTQRDNRLHITWVYRGFVHYAGWDEPLDTKHKQQAGPNGAENNHDLCYAYSEDLGYTWRNGNGEVIADLKAKNTTAGTEIKSTVTNSTSGIVAFKIPKGSGLMNQEAQAVDSEGRVHVLNRDCLACPDSDDDGSDTSNMQVKWKHYFRDPLDGKWTCHALPITPGTRRGRLAAVPTSRQDTNAPSETYIILPGSDTDSIFRILKASSKDNYTTYSQVWSSHQMGLKLAGEPLVDSSRLEFDLVLSVFCLREHGVLGQETGDEGSKGDKNLPQRDVVVLDFELPCTDTRFAVDAM</sequence>
<comment type="caution">
    <text evidence="1">The sequence shown here is derived from an EMBL/GenBank/DDBJ whole genome shotgun (WGS) entry which is preliminary data.</text>
</comment>
<evidence type="ECO:0000313" key="1">
    <source>
        <dbReference type="EMBL" id="KAK4220316.1"/>
    </source>
</evidence>
<dbReference type="Pfam" id="PF15892">
    <property type="entry name" value="BNR_4"/>
    <property type="match status" value="1"/>
</dbReference>
<dbReference type="AlphaFoldDB" id="A0AAN6YKB2"/>
<gene>
    <name evidence="1" type="ORF">QBC37DRAFT_270991</name>
</gene>
<evidence type="ECO:0000313" key="2">
    <source>
        <dbReference type="Proteomes" id="UP001301769"/>
    </source>
</evidence>
<protein>
    <submittedName>
        <fullName evidence="1">Uncharacterized protein</fullName>
    </submittedName>
</protein>
<dbReference type="Proteomes" id="UP001301769">
    <property type="component" value="Unassembled WGS sequence"/>
</dbReference>
<proteinExistence type="predicted"/>